<reference evidence="3" key="1">
    <citation type="submission" date="2023-10" db="EMBL/GenBank/DDBJ databases">
        <title>Genome assembly of Pristionchus species.</title>
        <authorList>
            <person name="Yoshida K."/>
            <person name="Sommer R.J."/>
        </authorList>
    </citation>
    <scope>NUCLEOTIDE SEQUENCE</scope>
    <source>
        <strain evidence="3">RS0144</strain>
    </source>
</reference>
<gene>
    <name evidence="3" type="ORF">PENTCL1PPCAC_21908</name>
</gene>
<dbReference type="InterPro" id="IPR002919">
    <property type="entry name" value="TIL_dom"/>
</dbReference>
<comment type="caution">
    <text evidence="3">The sequence shown here is derived from an EMBL/GenBank/DDBJ whole genome shotgun (WGS) entry which is preliminary data.</text>
</comment>
<evidence type="ECO:0000259" key="2">
    <source>
        <dbReference type="Pfam" id="PF01826"/>
    </source>
</evidence>
<feature type="domain" description="TIL" evidence="2">
    <location>
        <begin position="9"/>
        <end position="61"/>
    </location>
</feature>
<keyword evidence="4" id="KW-1185">Reference proteome</keyword>
<dbReference type="Gene3D" id="2.10.25.10">
    <property type="entry name" value="Laminin"/>
    <property type="match status" value="1"/>
</dbReference>
<protein>
    <recommendedName>
        <fullName evidence="2">TIL domain-containing protein</fullName>
    </recommendedName>
</protein>
<keyword evidence="1" id="KW-0722">Serine protease inhibitor</keyword>
<evidence type="ECO:0000256" key="1">
    <source>
        <dbReference type="ARBA" id="ARBA00022900"/>
    </source>
</evidence>
<dbReference type="InterPro" id="IPR036084">
    <property type="entry name" value="Ser_inhib-like_sf"/>
</dbReference>
<accession>A0AAV5TYV0</accession>
<sequence length="81" mass="9419">YHATARGVCKENQELTSGGVCPPRCQIAYKFCILPAFYGCYCKEGFLWNFEMTECIPQAECDVTRSNIDEFPTPYQWRDNY</sequence>
<proteinExistence type="predicted"/>
<dbReference type="EMBL" id="BTSX01000005">
    <property type="protein sequence ID" value="GMS99733.1"/>
    <property type="molecule type" value="Genomic_DNA"/>
</dbReference>
<feature type="non-terminal residue" evidence="3">
    <location>
        <position position="1"/>
    </location>
</feature>
<keyword evidence="1" id="KW-0646">Protease inhibitor</keyword>
<dbReference type="Proteomes" id="UP001432027">
    <property type="component" value="Unassembled WGS sequence"/>
</dbReference>
<dbReference type="AlphaFoldDB" id="A0AAV5TYV0"/>
<evidence type="ECO:0000313" key="4">
    <source>
        <dbReference type="Proteomes" id="UP001432027"/>
    </source>
</evidence>
<dbReference type="CDD" id="cd19941">
    <property type="entry name" value="TIL"/>
    <property type="match status" value="1"/>
</dbReference>
<dbReference type="GO" id="GO:0004867">
    <property type="term" value="F:serine-type endopeptidase inhibitor activity"/>
    <property type="evidence" value="ECO:0007669"/>
    <property type="project" value="UniProtKB-KW"/>
</dbReference>
<organism evidence="3 4">
    <name type="scientific">Pristionchus entomophagus</name>
    <dbReference type="NCBI Taxonomy" id="358040"/>
    <lineage>
        <taxon>Eukaryota</taxon>
        <taxon>Metazoa</taxon>
        <taxon>Ecdysozoa</taxon>
        <taxon>Nematoda</taxon>
        <taxon>Chromadorea</taxon>
        <taxon>Rhabditida</taxon>
        <taxon>Rhabditina</taxon>
        <taxon>Diplogasteromorpha</taxon>
        <taxon>Diplogasteroidea</taxon>
        <taxon>Neodiplogasteridae</taxon>
        <taxon>Pristionchus</taxon>
    </lineage>
</organism>
<evidence type="ECO:0000313" key="3">
    <source>
        <dbReference type="EMBL" id="GMS99733.1"/>
    </source>
</evidence>
<name>A0AAV5TYV0_9BILA</name>
<dbReference type="Pfam" id="PF01826">
    <property type="entry name" value="TIL"/>
    <property type="match status" value="1"/>
</dbReference>
<dbReference type="SUPFAM" id="SSF57567">
    <property type="entry name" value="Serine protease inhibitors"/>
    <property type="match status" value="1"/>
</dbReference>